<dbReference type="EMBL" id="KV417526">
    <property type="protein sequence ID" value="KZP24468.1"/>
    <property type="molecule type" value="Genomic_DNA"/>
</dbReference>
<evidence type="ECO:0000313" key="1">
    <source>
        <dbReference type="EMBL" id="KZP24468.1"/>
    </source>
</evidence>
<gene>
    <name evidence="1" type="ORF">FIBSPDRAFT_857160</name>
</gene>
<keyword evidence="2" id="KW-1185">Reference proteome</keyword>
<name>A0A166MYU3_9AGAM</name>
<protein>
    <submittedName>
        <fullName evidence="1">Uncharacterized protein</fullName>
    </submittedName>
</protein>
<organism evidence="1 2">
    <name type="scientific">Athelia psychrophila</name>
    <dbReference type="NCBI Taxonomy" id="1759441"/>
    <lineage>
        <taxon>Eukaryota</taxon>
        <taxon>Fungi</taxon>
        <taxon>Dikarya</taxon>
        <taxon>Basidiomycota</taxon>
        <taxon>Agaricomycotina</taxon>
        <taxon>Agaricomycetes</taxon>
        <taxon>Agaricomycetidae</taxon>
        <taxon>Atheliales</taxon>
        <taxon>Atheliaceae</taxon>
        <taxon>Athelia</taxon>
    </lineage>
</organism>
<dbReference type="AlphaFoldDB" id="A0A166MYU3"/>
<accession>A0A166MYU3</accession>
<sequence length="78" mass="8816">MADKLDIDVTAATAIVVRQARKEARLDSLTPRMIRREVEIIMKLQKEVLDSKPYRDAVKKVVADVMAVSQTYTVAQDL</sequence>
<dbReference type="Proteomes" id="UP000076532">
    <property type="component" value="Unassembled WGS sequence"/>
</dbReference>
<evidence type="ECO:0000313" key="2">
    <source>
        <dbReference type="Proteomes" id="UP000076532"/>
    </source>
</evidence>
<feature type="non-terminal residue" evidence="1">
    <location>
        <position position="78"/>
    </location>
</feature>
<reference evidence="1 2" key="1">
    <citation type="journal article" date="2016" name="Mol. Biol. Evol.">
        <title>Comparative Genomics of Early-Diverging Mushroom-Forming Fungi Provides Insights into the Origins of Lignocellulose Decay Capabilities.</title>
        <authorList>
            <person name="Nagy L.G."/>
            <person name="Riley R."/>
            <person name="Tritt A."/>
            <person name="Adam C."/>
            <person name="Daum C."/>
            <person name="Floudas D."/>
            <person name="Sun H."/>
            <person name="Yadav J.S."/>
            <person name="Pangilinan J."/>
            <person name="Larsson K.H."/>
            <person name="Matsuura K."/>
            <person name="Barry K."/>
            <person name="Labutti K."/>
            <person name="Kuo R."/>
            <person name="Ohm R.A."/>
            <person name="Bhattacharya S.S."/>
            <person name="Shirouzu T."/>
            <person name="Yoshinaga Y."/>
            <person name="Martin F.M."/>
            <person name="Grigoriev I.V."/>
            <person name="Hibbett D.S."/>
        </authorList>
    </citation>
    <scope>NUCLEOTIDE SEQUENCE [LARGE SCALE GENOMIC DNA]</scope>
    <source>
        <strain evidence="1 2">CBS 109695</strain>
    </source>
</reference>
<proteinExistence type="predicted"/>